<gene>
    <name evidence="2" type="ORF">IE4771_PE00326</name>
</gene>
<evidence type="ECO:0000313" key="3">
    <source>
        <dbReference type="Proteomes" id="UP000027180"/>
    </source>
</evidence>
<reference evidence="2 3" key="1">
    <citation type="submission" date="2013-12" db="EMBL/GenBank/DDBJ databases">
        <title>Complete genome sequence of Rhizobium etli bv. mimosae IE4771.</title>
        <authorList>
            <person name="Bustos P."/>
            <person name="Santamaria R.I."/>
            <person name="Lozano L."/>
            <person name="Ormeno-Orrillo E."/>
            <person name="Rogel M.A."/>
            <person name="Romero D."/>
            <person name="Cevallos M.A."/>
            <person name="Martinez-Romero E."/>
            <person name="Gonzalez V."/>
        </authorList>
    </citation>
    <scope>NUCLEOTIDE SEQUENCE [LARGE SCALE GENOMIC DNA]</scope>
    <source>
        <strain evidence="2 3">IE4771</strain>
        <plasmid evidence="3">Plasmid pRetIE4771e</plasmid>
    </source>
</reference>
<evidence type="ECO:0000256" key="1">
    <source>
        <dbReference type="SAM" id="MobiDB-lite"/>
    </source>
</evidence>
<evidence type="ECO:0000313" key="2">
    <source>
        <dbReference type="EMBL" id="AIC31550.1"/>
    </source>
</evidence>
<feature type="region of interest" description="Disordered" evidence="1">
    <location>
        <begin position="1"/>
        <end position="20"/>
    </location>
</feature>
<dbReference type="AlphaFoldDB" id="A0A060II02"/>
<geneLocation type="plasmid" evidence="2 3">
    <name>pRetIE4771e</name>
</geneLocation>
<protein>
    <submittedName>
        <fullName evidence="2">Uncharacterized protein</fullName>
    </submittedName>
</protein>
<dbReference type="EMBL" id="CP006991">
    <property type="protein sequence ID" value="AIC31550.1"/>
    <property type="molecule type" value="Genomic_DNA"/>
</dbReference>
<name>A0A060II02_RHIET</name>
<sequence length="78" mass="8508">MPYVPSRSQPPALRRPTDTTWRCRHGRSRLAPEMATAENKIAAARIEVSIISSPEKTPFSPASIYRCNAAGKLTGVPS</sequence>
<keyword evidence="2" id="KW-0614">Plasmid</keyword>
<dbReference type="KEGG" id="rei:IE4771_PE00326"/>
<accession>A0A060II02</accession>
<dbReference type="Proteomes" id="UP000027180">
    <property type="component" value="Plasmid pRetIE4771e"/>
</dbReference>
<dbReference type="HOGENOM" id="CLU_2619550_0_0_5"/>
<proteinExistence type="predicted"/>
<organism evidence="2 3">
    <name type="scientific">Rhizobium etli bv. mimosae str. IE4771</name>
    <dbReference type="NCBI Taxonomy" id="1432050"/>
    <lineage>
        <taxon>Bacteria</taxon>
        <taxon>Pseudomonadati</taxon>
        <taxon>Pseudomonadota</taxon>
        <taxon>Alphaproteobacteria</taxon>
        <taxon>Hyphomicrobiales</taxon>
        <taxon>Rhizobiaceae</taxon>
        <taxon>Rhizobium/Agrobacterium group</taxon>
        <taxon>Rhizobium</taxon>
    </lineage>
</organism>